<keyword evidence="8" id="KW-1185">Reference proteome</keyword>
<keyword evidence="3 6" id="KW-0812">Transmembrane</keyword>
<feature type="transmembrane region" description="Helical" evidence="6">
    <location>
        <begin position="272"/>
        <end position="298"/>
    </location>
</feature>
<evidence type="ECO:0000256" key="2">
    <source>
        <dbReference type="ARBA" id="ARBA00022475"/>
    </source>
</evidence>
<evidence type="ECO:0000256" key="5">
    <source>
        <dbReference type="ARBA" id="ARBA00023136"/>
    </source>
</evidence>
<feature type="transmembrane region" description="Helical" evidence="6">
    <location>
        <begin position="465"/>
        <end position="485"/>
    </location>
</feature>
<dbReference type="CDD" id="cd13128">
    <property type="entry name" value="MATE_Wzx_like"/>
    <property type="match status" value="1"/>
</dbReference>
<feature type="transmembrane region" description="Helical" evidence="6">
    <location>
        <begin position="90"/>
        <end position="109"/>
    </location>
</feature>
<evidence type="ECO:0000256" key="6">
    <source>
        <dbReference type="SAM" id="Phobius"/>
    </source>
</evidence>
<dbReference type="PANTHER" id="PTHR30250:SF27">
    <property type="entry name" value="POLYSACCHARIDE BIOSYNTHESIS PROTEIN"/>
    <property type="match status" value="1"/>
</dbReference>
<feature type="transmembrane region" description="Helical" evidence="6">
    <location>
        <begin position="381"/>
        <end position="400"/>
    </location>
</feature>
<reference evidence="7 8" key="1">
    <citation type="submission" date="2018-11" db="EMBL/GenBank/DDBJ databases">
        <title>Taxonoimc description of Halomarina strain SPP-AMP-1.</title>
        <authorList>
            <person name="Pal Y."/>
            <person name="Srinivasana K."/>
            <person name="Verma A."/>
            <person name="Kumar P."/>
        </authorList>
    </citation>
    <scope>NUCLEOTIDE SEQUENCE [LARGE SCALE GENOMIC DNA]</scope>
    <source>
        <strain evidence="7 8">SPP-AMP-1</strain>
    </source>
</reference>
<comment type="caution">
    <text evidence="7">The sequence shown here is derived from an EMBL/GenBank/DDBJ whole genome shotgun (WGS) entry which is preliminary data.</text>
</comment>
<feature type="transmembrane region" description="Helical" evidence="6">
    <location>
        <begin position="52"/>
        <end position="70"/>
    </location>
</feature>
<dbReference type="RefSeq" id="WP_124955463.1">
    <property type="nucleotide sequence ID" value="NZ_RRCH01000028.1"/>
</dbReference>
<feature type="transmembrane region" description="Helical" evidence="6">
    <location>
        <begin position="232"/>
        <end position="252"/>
    </location>
</feature>
<dbReference type="PANTHER" id="PTHR30250">
    <property type="entry name" value="PST FAMILY PREDICTED COLANIC ACID TRANSPORTER"/>
    <property type="match status" value="1"/>
</dbReference>
<evidence type="ECO:0000313" key="7">
    <source>
        <dbReference type="EMBL" id="RRJ29474.1"/>
    </source>
</evidence>
<gene>
    <name evidence="7" type="ORF">EIK79_12600</name>
</gene>
<evidence type="ECO:0000313" key="8">
    <source>
        <dbReference type="Proteomes" id="UP000282322"/>
    </source>
</evidence>
<dbReference type="Pfam" id="PF01943">
    <property type="entry name" value="Polysacc_synt"/>
    <property type="match status" value="1"/>
</dbReference>
<feature type="transmembrane region" description="Helical" evidence="6">
    <location>
        <begin position="349"/>
        <end position="369"/>
    </location>
</feature>
<dbReference type="OrthoDB" id="19148at2157"/>
<keyword evidence="2" id="KW-1003">Cell membrane</keyword>
<keyword evidence="4 6" id="KW-1133">Transmembrane helix</keyword>
<feature type="transmembrane region" description="Helical" evidence="6">
    <location>
        <begin position="319"/>
        <end position="343"/>
    </location>
</feature>
<feature type="transmembrane region" description="Helical" evidence="6">
    <location>
        <begin position="189"/>
        <end position="211"/>
    </location>
</feature>
<feature type="transmembrane region" description="Helical" evidence="6">
    <location>
        <begin position="129"/>
        <end position="153"/>
    </location>
</feature>
<proteinExistence type="predicted"/>
<dbReference type="Proteomes" id="UP000282322">
    <property type="component" value="Unassembled WGS sequence"/>
</dbReference>
<evidence type="ECO:0000256" key="3">
    <source>
        <dbReference type="ARBA" id="ARBA00022692"/>
    </source>
</evidence>
<dbReference type="InterPro" id="IPR002797">
    <property type="entry name" value="Polysacc_synth"/>
</dbReference>
<evidence type="ECO:0000256" key="1">
    <source>
        <dbReference type="ARBA" id="ARBA00004651"/>
    </source>
</evidence>
<feature type="transmembrane region" description="Helical" evidence="6">
    <location>
        <begin position="165"/>
        <end position="183"/>
    </location>
</feature>
<feature type="transmembrane region" description="Helical" evidence="6">
    <location>
        <begin position="441"/>
        <end position="459"/>
    </location>
</feature>
<dbReference type="EMBL" id="RRCH01000028">
    <property type="protein sequence ID" value="RRJ29474.1"/>
    <property type="molecule type" value="Genomic_DNA"/>
</dbReference>
<sequence length="501" mass="54817">MVDTKVEGETTFSHISRGALVTLLGKSIGVPLGIGSTILVTRLFGAEIFGQLRFGLTVMDFAMIFCVLGLTTGAKRYISIAETRREQLEYYALSLLIGGSSSILVGGSMAFFSRNIALLFFDNVNSAVFIFYLGISLPFATVFTISLAATQAWNYSSFKTALQDIVFKLSQIVLFGIVAYFGFRQAGLAQSMFFIYLLISLLAVLSVYVIVRDDFETTSGIFRAITLDTGKIKPLVTFSLPLLFTKSVWYLMNNADTLMIGYFIDENAVGLYSSAFSLALFVQIVLGASGSLFMPNMAQLYENGKTGEIRYVYRKVTKWLMILSLPVMIGNLGFPVILLNVFGQEFGQMSVTLGVLSIGIFSHVLFGLNGAIMPAINRPKALLYNNMTVLLVNIVLNTLLIPRYGIIGGATATTISYFLLNILHESVLYKELGLIPVRKDFIAVTLCSLLAIIGVNRVANLGINTLSSAILYGVVAYAIYIGIVLKLDYIDVDEFFGLING</sequence>
<feature type="transmembrane region" description="Helical" evidence="6">
    <location>
        <begin position="20"/>
        <end position="40"/>
    </location>
</feature>
<accession>A0A3P3R7Y5</accession>
<dbReference type="GO" id="GO:0005886">
    <property type="term" value="C:plasma membrane"/>
    <property type="evidence" value="ECO:0007669"/>
    <property type="project" value="UniProtKB-SubCell"/>
</dbReference>
<organism evidence="7 8">
    <name type="scientific">Halocatena pleomorpha</name>
    <dbReference type="NCBI Taxonomy" id="1785090"/>
    <lineage>
        <taxon>Archaea</taxon>
        <taxon>Methanobacteriati</taxon>
        <taxon>Methanobacteriota</taxon>
        <taxon>Stenosarchaea group</taxon>
        <taxon>Halobacteria</taxon>
        <taxon>Halobacteriales</taxon>
        <taxon>Natronomonadaceae</taxon>
        <taxon>Halocatena</taxon>
    </lineage>
</organism>
<keyword evidence="5 6" id="KW-0472">Membrane</keyword>
<dbReference type="AlphaFoldDB" id="A0A3P3R7Y5"/>
<comment type="subcellular location">
    <subcellularLocation>
        <location evidence="1">Cell membrane</location>
        <topology evidence="1">Multi-pass membrane protein</topology>
    </subcellularLocation>
</comment>
<evidence type="ECO:0000256" key="4">
    <source>
        <dbReference type="ARBA" id="ARBA00022989"/>
    </source>
</evidence>
<feature type="transmembrane region" description="Helical" evidence="6">
    <location>
        <begin position="406"/>
        <end position="429"/>
    </location>
</feature>
<name>A0A3P3R7Y5_9EURY</name>
<dbReference type="InterPro" id="IPR050833">
    <property type="entry name" value="Poly_Biosynth_Transport"/>
</dbReference>
<protein>
    <submittedName>
        <fullName evidence="7">Flippase</fullName>
    </submittedName>
</protein>